<reference evidence="6 7" key="1">
    <citation type="submission" date="2015-11" db="EMBL/GenBank/DDBJ databases">
        <title>Genomic analysis of 38 Legionella species identifies large and diverse effector repertoires.</title>
        <authorList>
            <person name="Burstein D."/>
            <person name="Amaro F."/>
            <person name="Zusman T."/>
            <person name="Lifshitz Z."/>
            <person name="Cohen O."/>
            <person name="Gilbert J.A."/>
            <person name="Pupko T."/>
            <person name="Shuman H.A."/>
            <person name="Segal G."/>
        </authorList>
    </citation>
    <scope>NUCLEOTIDE SEQUENCE [LARGE SCALE GENOMIC DNA]</scope>
    <source>
        <strain evidence="6 7">CDC#1442-AUS-E</strain>
    </source>
</reference>
<evidence type="ECO:0000256" key="4">
    <source>
        <dbReference type="ARBA" id="ARBA00022833"/>
    </source>
</evidence>
<dbReference type="InterPro" id="IPR010252">
    <property type="entry name" value="HutF"/>
</dbReference>
<dbReference type="AlphaFoldDB" id="A0A0W0XLQ3"/>
<dbReference type="Gene3D" id="2.30.40.10">
    <property type="entry name" value="Urease, subunit C, domain 1"/>
    <property type="match status" value="1"/>
</dbReference>
<keyword evidence="7" id="KW-1185">Reference proteome</keyword>
<comment type="cofactor">
    <cofactor evidence="1">
        <name>Zn(2+)</name>
        <dbReference type="ChEBI" id="CHEBI:29105"/>
    </cofactor>
</comment>
<dbReference type="GO" id="GO:0019239">
    <property type="term" value="F:deaminase activity"/>
    <property type="evidence" value="ECO:0007669"/>
    <property type="project" value="TreeGrafter"/>
</dbReference>
<gene>
    <name evidence="6" type="ORF">Lqui_2751</name>
</gene>
<proteinExistence type="predicted"/>
<dbReference type="PANTHER" id="PTHR11271">
    <property type="entry name" value="GUANINE DEAMINASE"/>
    <property type="match status" value="1"/>
</dbReference>
<dbReference type="EMBL" id="LNYS01000025">
    <property type="protein sequence ID" value="KTD45280.1"/>
    <property type="molecule type" value="Genomic_DNA"/>
</dbReference>
<dbReference type="OrthoDB" id="9796020at2"/>
<dbReference type="InterPro" id="IPR032466">
    <property type="entry name" value="Metal_Hydrolase"/>
</dbReference>
<feature type="domain" description="Amidohydrolase-related" evidence="5">
    <location>
        <begin position="49"/>
        <end position="337"/>
    </location>
</feature>
<sequence>MRLLKFESLYDGNDWLDNYYVYLDGEGKILKTSAIAYESVKVEEIKGWAIPGFVNAHSHAFQYSMAGTAEFLSEEAQSDDFWTWREAMYRSALEMTPDKMEEVAFRLYRELVQQGYTAVVEFHYLHHDKDGKPYGNLAEMGERLVSAAQQAGIAITLVPVLYQQYDLKNPAKPEQRRFISKSLNDYWNLYEASKAACSHYSKANIGVGIHSIRAVSPEQIIELCQSIDQSVPVHMHIAEQTGEVEQCMQVLGLRPVEWLLNSVAVNQHYNLVHATHLVPHEVEELAASGANVVLCPSTEGNLGDGHFPLISYLEHQGRFSIGTDSHIGLSPFEELRWLDYGQRLLARKRNLICLGKAGNSGNIVFNQVLKGGQLAKGAWGYDFLSEGSFLDCLIIDNKHPRLESTSRQNRLSTLIYCCDQTAIHGVVMSGKLELKN</sequence>
<dbReference type="InterPro" id="IPR051607">
    <property type="entry name" value="Metallo-dep_hydrolases"/>
</dbReference>
<dbReference type="GO" id="GO:0046872">
    <property type="term" value="F:metal ion binding"/>
    <property type="evidence" value="ECO:0007669"/>
    <property type="project" value="UniProtKB-KW"/>
</dbReference>
<organism evidence="6 7">
    <name type="scientific">Legionella quinlivanii</name>
    <dbReference type="NCBI Taxonomy" id="45073"/>
    <lineage>
        <taxon>Bacteria</taxon>
        <taxon>Pseudomonadati</taxon>
        <taxon>Pseudomonadota</taxon>
        <taxon>Gammaproteobacteria</taxon>
        <taxon>Legionellales</taxon>
        <taxon>Legionellaceae</taxon>
        <taxon>Legionella</taxon>
    </lineage>
</organism>
<dbReference type="STRING" id="45073.Lqui_2751"/>
<protein>
    <submittedName>
        <fullName evidence="6">8-oxoguanine deaminase</fullName>
        <ecNumber evidence="6">3.5.4.32</ecNumber>
    </submittedName>
</protein>
<dbReference type="InterPro" id="IPR006680">
    <property type="entry name" value="Amidohydro-rel"/>
</dbReference>
<evidence type="ECO:0000313" key="7">
    <source>
        <dbReference type="Proteomes" id="UP000054618"/>
    </source>
</evidence>
<keyword evidence="4" id="KW-0862">Zinc</keyword>
<dbReference type="GO" id="GO:0005829">
    <property type="term" value="C:cytosol"/>
    <property type="evidence" value="ECO:0007669"/>
    <property type="project" value="TreeGrafter"/>
</dbReference>
<dbReference type="Gene3D" id="3.20.20.140">
    <property type="entry name" value="Metal-dependent hydrolases"/>
    <property type="match status" value="1"/>
</dbReference>
<evidence type="ECO:0000256" key="3">
    <source>
        <dbReference type="ARBA" id="ARBA00022801"/>
    </source>
</evidence>
<dbReference type="PATRIC" id="fig|45073.5.peg.2927"/>
<dbReference type="RefSeq" id="WP_065236188.1">
    <property type="nucleotide sequence ID" value="NZ_CAAAIK010000004.1"/>
</dbReference>
<name>A0A0W0XLQ3_9GAMM</name>
<dbReference type="PANTHER" id="PTHR11271:SF48">
    <property type="entry name" value="AMIDOHYDROLASE-RELATED DOMAIN-CONTAINING PROTEIN"/>
    <property type="match status" value="1"/>
</dbReference>
<evidence type="ECO:0000256" key="1">
    <source>
        <dbReference type="ARBA" id="ARBA00001947"/>
    </source>
</evidence>
<dbReference type="GO" id="GO:0102127">
    <property type="term" value="F:8-oxoguanine deaminase activity"/>
    <property type="evidence" value="ECO:0007669"/>
    <property type="project" value="UniProtKB-EC"/>
</dbReference>
<accession>A0A0W0XLQ3</accession>
<evidence type="ECO:0000256" key="2">
    <source>
        <dbReference type="ARBA" id="ARBA00022723"/>
    </source>
</evidence>
<dbReference type="Proteomes" id="UP000054618">
    <property type="component" value="Unassembled WGS sequence"/>
</dbReference>
<dbReference type="InterPro" id="IPR011059">
    <property type="entry name" value="Metal-dep_hydrolase_composite"/>
</dbReference>
<dbReference type="EC" id="3.5.4.32" evidence="6"/>
<evidence type="ECO:0000259" key="5">
    <source>
        <dbReference type="Pfam" id="PF01979"/>
    </source>
</evidence>
<dbReference type="NCBIfam" id="TIGR02022">
    <property type="entry name" value="hutF"/>
    <property type="match status" value="1"/>
</dbReference>
<evidence type="ECO:0000313" key="6">
    <source>
        <dbReference type="EMBL" id="KTD45280.1"/>
    </source>
</evidence>
<keyword evidence="3 6" id="KW-0378">Hydrolase</keyword>
<keyword evidence="2" id="KW-0479">Metal-binding</keyword>
<comment type="caution">
    <text evidence="6">The sequence shown here is derived from an EMBL/GenBank/DDBJ whole genome shotgun (WGS) entry which is preliminary data.</text>
</comment>
<dbReference type="Pfam" id="PF01979">
    <property type="entry name" value="Amidohydro_1"/>
    <property type="match status" value="1"/>
</dbReference>
<dbReference type="SUPFAM" id="SSF51556">
    <property type="entry name" value="Metallo-dependent hydrolases"/>
    <property type="match status" value="1"/>
</dbReference>